<dbReference type="InterPro" id="IPR011006">
    <property type="entry name" value="CheY-like_superfamily"/>
</dbReference>
<organism evidence="1 2">
    <name type="scientific">Pseudomonas alkylphenolica</name>
    <dbReference type="NCBI Taxonomy" id="237609"/>
    <lineage>
        <taxon>Bacteria</taxon>
        <taxon>Pseudomonadati</taxon>
        <taxon>Pseudomonadota</taxon>
        <taxon>Gammaproteobacteria</taxon>
        <taxon>Pseudomonadales</taxon>
        <taxon>Pseudomonadaceae</taxon>
        <taxon>Pseudomonas</taxon>
    </lineage>
</organism>
<protein>
    <submittedName>
        <fullName evidence="1">Response regulator receiver protein</fullName>
    </submittedName>
</protein>
<reference evidence="1 2" key="1">
    <citation type="submission" date="2014-07" db="EMBL/GenBank/DDBJ databases">
        <authorList>
            <person name="Lee K."/>
            <person name="Lim J.Y."/>
            <person name="Hwang I."/>
        </authorList>
    </citation>
    <scope>NUCLEOTIDE SEQUENCE [LARGE SCALE GENOMIC DNA]</scope>
    <source>
        <strain evidence="1 2">KL28</strain>
    </source>
</reference>
<evidence type="ECO:0000313" key="2">
    <source>
        <dbReference type="Proteomes" id="UP000028931"/>
    </source>
</evidence>
<dbReference type="RefSeq" id="WP_038613138.1">
    <property type="nucleotide sequence ID" value="NZ_CP009048.1"/>
</dbReference>
<name>A0A077FFB3_9PSED</name>
<dbReference type="EMBL" id="CP009048">
    <property type="protein sequence ID" value="AIL62779.1"/>
    <property type="molecule type" value="Genomic_DNA"/>
</dbReference>
<dbReference type="Proteomes" id="UP000028931">
    <property type="component" value="Chromosome"/>
</dbReference>
<dbReference type="OrthoDB" id="7028668at2"/>
<dbReference type="SUPFAM" id="SSF52172">
    <property type="entry name" value="CheY-like"/>
    <property type="match status" value="1"/>
</dbReference>
<dbReference type="KEGG" id="palk:PSAKL28_36270"/>
<sequence>MPNKSLRILIADEHPMQLLQLEKILNGMGYYRIAPVESFEDLQRLVLSALQPFNLLVGNIDLASHVGVDLERFCRGSAQIQHALLYQSQHLKVPAIPSAQREAVNVSLPKVPDDETMHTFMAIIDSPKVIGQLPGVFDRPSPAGYSPRRMSFAPSIFSRQS</sequence>
<gene>
    <name evidence="1" type="ORF">PSAKL28_36270</name>
</gene>
<dbReference type="HOGENOM" id="CLU_132092_0_0_6"/>
<dbReference type="AlphaFoldDB" id="A0A077FFB3"/>
<evidence type="ECO:0000313" key="1">
    <source>
        <dbReference type="EMBL" id="AIL62779.1"/>
    </source>
</evidence>
<accession>A0A077FFB3</accession>
<proteinExistence type="predicted"/>